<dbReference type="InterPro" id="IPR039039">
    <property type="entry name" value="RAI1-like_fam"/>
</dbReference>
<keyword evidence="7" id="KW-0547">Nucleotide-binding</keyword>
<keyword evidence="7" id="KW-0479">Metal-binding</keyword>
<reference evidence="9 10" key="1">
    <citation type="submission" date="2024-09" db="EMBL/GenBank/DDBJ databases">
        <title>Rethinking Asexuality: The Enigmatic Case of Functional Sexual Genes in Lepraria (Stereocaulaceae).</title>
        <authorList>
            <person name="Doellman M."/>
            <person name="Sun Y."/>
            <person name="Barcenas-Pena A."/>
            <person name="Lumbsch H.T."/>
            <person name="Grewe F."/>
        </authorList>
    </citation>
    <scope>NUCLEOTIDE SEQUENCE [LARGE SCALE GENOMIC DNA]</scope>
    <source>
        <strain evidence="9 10">Grewe 0041</strain>
    </source>
</reference>
<comment type="catalytic activity">
    <reaction evidence="6">
        <text>a 5'-end NAD(+)-phospho-ribonucleoside in mRNA + H2O = a 5'-end phospho-ribonucleoside in mRNA + NAD(+) + H(+)</text>
        <dbReference type="Rhea" id="RHEA:60880"/>
        <dbReference type="Rhea" id="RHEA-COMP:15692"/>
        <dbReference type="Rhea" id="RHEA-COMP:15698"/>
        <dbReference type="ChEBI" id="CHEBI:15377"/>
        <dbReference type="ChEBI" id="CHEBI:15378"/>
        <dbReference type="ChEBI" id="CHEBI:57540"/>
        <dbReference type="ChEBI" id="CHEBI:138282"/>
        <dbReference type="ChEBI" id="CHEBI:144029"/>
    </reaction>
    <physiologicalReaction direction="left-to-right" evidence="6">
        <dbReference type="Rhea" id="RHEA:60881"/>
    </physiologicalReaction>
</comment>
<feature type="domain" description="RAI1-like" evidence="8">
    <location>
        <begin position="30"/>
        <end position="369"/>
    </location>
</feature>
<evidence type="ECO:0000256" key="2">
    <source>
        <dbReference type="ARBA" id="ARBA00006562"/>
    </source>
</evidence>
<comment type="catalytic activity">
    <reaction evidence="4">
        <text>a 5'-end triphospho-ribonucleoside in mRNA + H2O = a 5'-end phospho-ribonucleoside in mRNA + diphosphate + H(+)</text>
        <dbReference type="Rhea" id="RHEA:78683"/>
        <dbReference type="Rhea" id="RHEA-COMP:15692"/>
        <dbReference type="Rhea" id="RHEA-COMP:17164"/>
        <dbReference type="ChEBI" id="CHEBI:15377"/>
        <dbReference type="ChEBI" id="CHEBI:15378"/>
        <dbReference type="ChEBI" id="CHEBI:33019"/>
        <dbReference type="ChEBI" id="CHEBI:138282"/>
        <dbReference type="ChEBI" id="CHEBI:167618"/>
    </reaction>
    <physiologicalReaction direction="left-to-right" evidence="4">
        <dbReference type="Rhea" id="RHEA:78684"/>
    </physiologicalReaction>
</comment>
<comment type="catalytic activity">
    <reaction evidence="3">
        <text>a 5'-end (N(7)-methyl 5'-triphosphoguanosine)-ribonucleoside-ribonucleotide in mRNA + H2O = a (N(7)-methyl 5'-triphosphoguanosine)-nucleoside + a 5'-end phospho-ribonucleoside in mRNA + H(+)</text>
        <dbReference type="Rhea" id="RHEA:66928"/>
        <dbReference type="Rhea" id="RHEA-COMP:15692"/>
        <dbReference type="Rhea" id="RHEA-COMP:17313"/>
        <dbReference type="ChEBI" id="CHEBI:15377"/>
        <dbReference type="ChEBI" id="CHEBI:15378"/>
        <dbReference type="ChEBI" id="CHEBI:138282"/>
        <dbReference type="ChEBI" id="CHEBI:172876"/>
        <dbReference type="ChEBI" id="CHEBI:172877"/>
    </reaction>
    <physiologicalReaction direction="left-to-right" evidence="3">
        <dbReference type="Rhea" id="RHEA:66929"/>
    </physiologicalReaction>
</comment>
<evidence type="ECO:0000259" key="8">
    <source>
        <dbReference type="Pfam" id="PF08652"/>
    </source>
</evidence>
<organism evidence="9 10">
    <name type="scientific">Lepraria finkii</name>
    <dbReference type="NCBI Taxonomy" id="1340010"/>
    <lineage>
        <taxon>Eukaryota</taxon>
        <taxon>Fungi</taxon>
        <taxon>Dikarya</taxon>
        <taxon>Ascomycota</taxon>
        <taxon>Pezizomycotina</taxon>
        <taxon>Lecanoromycetes</taxon>
        <taxon>OSLEUM clade</taxon>
        <taxon>Lecanoromycetidae</taxon>
        <taxon>Lecanorales</taxon>
        <taxon>Lecanorineae</taxon>
        <taxon>Stereocaulaceae</taxon>
        <taxon>Lepraria</taxon>
    </lineage>
</organism>
<comment type="subcellular location">
    <subcellularLocation>
        <location evidence="7">Nucleus</location>
    </subcellularLocation>
</comment>
<dbReference type="PANTHER" id="PTHR12395">
    <property type="entry name" value="DOM-3 RELATED"/>
    <property type="match status" value="1"/>
</dbReference>
<comment type="cofactor">
    <cofactor evidence="1 7">
        <name>a divalent metal cation</name>
        <dbReference type="ChEBI" id="CHEBI:60240"/>
    </cofactor>
</comment>
<evidence type="ECO:0000313" key="10">
    <source>
        <dbReference type="Proteomes" id="UP001590951"/>
    </source>
</evidence>
<dbReference type="EMBL" id="JBHFEH010000145">
    <property type="protein sequence ID" value="KAL2045419.1"/>
    <property type="molecule type" value="Genomic_DNA"/>
</dbReference>
<comment type="function">
    <text evidence="5">Decapping enzyme for NAD-capped RNAs: specifically hydrolyzes the nicotinamide adenine dinucleotide (NAD) cap from a subset of RNAs by removing the entire NAD moiety from the 5'-end of an NAD-capped RNA. The NAD-cap is present at the 5'-end of some RNAs and snoRNAs. In contrast to the canonical 5'-end N7 methylguanosine (m7G) cap, the NAD cap promotes mRNA decay. Also acts as a non-canonical decapping enzyme that removes the entire cap structure of m7G capped or incompletely capped RNAs. Has decapping activity toward incomplete 5'-end m7G cap mRNAs such as unmethylated 5'-end-capped RNA (cap0), while it has no activity toward 2'-O-ribose methylated m7G cap (cap1). Also possesses RNA 5'-pyrophosphohydrolase activity by hydrolyzing the 5'-end triphosphate to release pyrophosphates. Stimulates exoribonuclease activity of Rat1, allowing it to degrade RNAs with stable secondary structure more effectively.</text>
</comment>
<dbReference type="PANTHER" id="PTHR12395:SF9">
    <property type="entry name" value="DECAPPING AND EXORIBONUCLEASE PROTEIN"/>
    <property type="match status" value="1"/>
</dbReference>
<keyword evidence="10" id="KW-1185">Reference proteome</keyword>
<proteinExistence type="inferred from homology"/>
<keyword evidence="7" id="KW-0378">Hydrolase</keyword>
<dbReference type="EC" id="3.6.1.-" evidence="7"/>
<gene>
    <name evidence="9" type="ORF">ABVK25_012104</name>
</gene>
<dbReference type="Proteomes" id="UP001590951">
    <property type="component" value="Unassembled WGS sequence"/>
</dbReference>
<evidence type="ECO:0000313" key="9">
    <source>
        <dbReference type="EMBL" id="KAL2045419.1"/>
    </source>
</evidence>
<evidence type="ECO:0000256" key="5">
    <source>
        <dbReference type="ARBA" id="ARBA00046211"/>
    </source>
</evidence>
<evidence type="ECO:0000256" key="6">
    <source>
        <dbReference type="ARBA" id="ARBA00048124"/>
    </source>
</evidence>
<comment type="similarity">
    <text evidence="2 7">Belongs to the DXO/Dom3Z family.</text>
</comment>
<keyword evidence="7" id="KW-0539">Nucleus</keyword>
<sequence length="395" mass="45364">MQSSGSASIIMNNFAIVPVSRFAGSSAAIRRPKEVAYFSYDDNHQFHLDERSIRYYYPPKLGADLSKGFNTFQQLDDTADDHLDSLLKTIIDLERRTSTKCTADIVTWRGMMTKIMATPFDNMNGFEMNATRFQDSIFIEENHEHKLESKKAQHNQSSRPGAPSQDLMAYWGYKFEVLSLIPDQWDPTSREFIEGREDVIVNNYAQYCSVVKTGIGKAKMVIGGEVDALWDRKPDNKDDSINWVELKTSAEIENDKDRLKFERKLLKFWIQSFLLGVPKIIVGFRNKNGILQRLEELETKNIPTMVKKQGRGTWDGNLCINFTASFLDWLKQKITGDGVWRIRRRERSAMIEIFKNEESGHGDILSREFIQWRTQGSVNGDEDVEAAKSSTARVD</sequence>
<evidence type="ECO:0000256" key="4">
    <source>
        <dbReference type="ARBA" id="ARBA00044692"/>
    </source>
</evidence>
<dbReference type="Pfam" id="PF08652">
    <property type="entry name" value="RAI1"/>
    <property type="match status" value="1"/>
</dbReference>
<evidence type="ECO:0000256" key="1">
    <source>
        <dbReference type="ARBA" id="ARBA00001968"/>
    </source>
</evidence>
<name>A0ABR4AI25_9LECA</name>
<accession>A0ABR4AI25</accession>
<comment type="caution">
    <text evidence="9">The sequence shown here is derived from an EMBL/GenBank/DDBJ whole genome shotgun (WGS) entry which is preliminary data.</text>
</comment>
<evidence type="ECO:0000256" key="7">
    <source>
        <dbReference type="RuleBase" id="RU367113"/>
    </source>
</evidence>
<keyword evidence="7" id="KW-0540">Nuclease</keyword>
<keyword evidence="7" id="KW-0694">RNA-binding</keyword>
<protein>
    <recommendedName>
        <fullName evidence="7">Decapping nuclease</fullName>
        <ecNumber evidence="7">3.6.1.-</ecNumber>
    </recommendedName>
</protein>
<evidence type="ECO:0000256" key="3">
    <source>
        <dbReference type="ARBA" id="ARBA00044676"/>
    </source>
</evidence>
<dbReference type="InterPro" id="IPR013961">
    <property type="entry name" value="RAI1"/>
</dbReference>